<keyword evidence="9" id="KW-1185">Reference proteome</keyword>
<dbReference type="InterPro" id="IPR052902">
    <property type="entry name" value="ABC-2_transporter"/>
</dbReference>
<dbReference type="PANTHER" id="PTHR43027">
    <property type="entry name" value="DOXORUBICIN RESISTANCE ABC TRANSPORTER PERMEASE PROTEIN DRRC-RELATED"/>
    <property type="match status" value="1"/>
</dbReference>
<evidence type="ECO:0000256" key="6">
    <source>
        <dbReference type="RuleBase" id="RU361157"/>
    </source>
</evidence>
<evidence type="ECO:0000313" key="9">
    <source>
        <dbReference type="Proteomes" id="UP000605361"/>
    </source>
</evidence>
<comment type="similarity">
    <text evidence="6">Belongs to the ABC-2 integral membrane protein family.</text>
</comment>
<keyword evidence="6" id="KW-1003">Cell membrane</keyword>
<accession>A0A931EYB1</accession>
<sequence length="238" mass="25041">MTSKGTARAFAHLSTAELTLLARDPGSLFFMVAFPLMLLMLRGDAPKMETYVAGYMGMILAIGGIATLPGIVATYRERKVLRRLATTPISPFALLTGQVVAQLVMGIAGAAVIVCAGMVVFDVPPPAHPVALALAFLLCALMNYSVGFLIAAVAPRARTAHLAGLMVMFPMIFLAGAAVPREFLPEAMRGLGDYLPLTPAVVALRESWSGTPSLLPLLLMAGIIAACTAVAAALFRWE</sequence>
<keyword evidence="4 6" id="KW-0472">Membrane</keyword>
<keyword evidence="2 6" id="KW-0812">Transmembrane</keyword>
<proteinExistence type="inferred from homology"/>
<dbReference type="EMBL" id="JADOGI010000008">
    <property type="protein sequence ID" value="MBF8185031.1"/>
    <property type="molecule type" value="Genomic_DNA"/>
</dbReference>
<feature type="transmembrane region" description="Helical" evidence="6">
    <location>
        <begin position="131"/>
        <end position="153"/>
    </location>
</feature>
<keyword evidence="5" id="KW-0046">Antibiotic resistance</keyword>
<evidence type="ECO:0000259" key="7">
    <source>
        <dbReference type="PROSITE" id="PS51012"/>
    </source>
</evidence>
<dbReference type="PANTHER" id="PTHR43027:SF2">
    <property type="entry name" value="TRANSPORT PERMEASE PROTEIN"/>
    <property type="match status" value="1"/>
</dbReference>
<dbReference type="AlphaFoldDB" id="A0A931EYB1"/>
<keyword evidence="3 6" id="KW-1133">Transmembrane helix</keyword>
<evidence type="ECO:0000256" key="1">
    <source>
        <dbReference type="ARBA" id="ARBA00004141"/>
    </source>
</evidence>
<feature type="transmembrane region" description="Helical" evidence="6">
    <location>
        <begin position="214"/>
        <end position="235"/>
    </location>
</feature>
<organism evidence="8 9">
    <name type="scientific">Nonomuraea cypriaca</name>
    <dbReference type="NCBI Taxonomy" id="1187855"/>
    <lineage>
        <taxon>Bacteria</taxon>
        <taxon>Bacillati</taxon>
        <taxon>Actinomycetota</taxon>
        <taxon>Actinomycetes</taxon>
        <taxon>Streptosporangiales</taxon>
        <taxon>Streptosporangiaceae</taxon>
        <taxon>Nonomuraea</taxon>
    </lineage>
</organism>
<evidence type="ECO:0000313" key="8">
    <source>
        <dbReference type="EMBL" id="MBF8185031.1"/>
    </source>
</evidence>
<evidence type="ECO:0000256" key="3">
    <source>
        <dbReference type="ARBA" id="ARBA00022989"/>
    </source>
</evidence>
<dbReference type="RefSeq" id="WP_195894013.1">
    <property type="nucleotide sequence ID" value="NZ_JADOGI010000008.1"/>
</dbReference>
<name>A0A931EYB1_9ACTN</name>
<feature type="transmembrane region" description="Helical" evidence="6">
    <location>
        <begin position="92"/>
        <end position="119"/>
    </location>
</feature>
<comment type="subcellular location">
    <subcellularLocation>
        <location evidence="6">Cell membrane</location>
        <topology evidence="6">Multi-pass membrane protein</topology>
    </subcellularLocation>
    <subcellularLocation>
        <location evidence="1">Membrane</location>
        <topology evidence="1">Multi-pass membrane protein</topology>
    </subcellularLocation>
</comment>
<dbReference type="Pfam" id="PF01061">
    <property type="entry name" value="ABC2_membrane"/>
    <property type="match status" value="1"/>
</dbReference>
<dbReference type="PRINTS" id="PR00164">
    <property type="entry name" value="ABC2TRNSPORT"/>
</dbReference>
<keyword evidence="6" id="KW-0813">Transport</keyword>
<evidence type="ECO:0000256" key="2">
    <source>
        <dbReference type="ARBA" id="ARBA00022692"/>
    </source>
</evidence>
<dbReference type="InterPro" id="IPR047817">
    <property type="entry name" value="ABC2_TM_bact-type"/>
</dbReference>
<feature type="domain" description="ABC transmembrane type-2" evidence="7">
    <location>
        <begin position="16"/>
        <end position="238"/>
    </location>
</feature>
<dbReference type="PIRSF" id="PIRSF006648">
    <property type="entry name" value="DrrB"/>
    <property type="match status" value="1"/>
</dbReference>
<dbReference type="GO" id="GO:0046677">
    <property type="term" value="P:response to antibiotic"/>
    <property type="evidence" value="ECO:0007669"/>
    <property type="project" value="UniProtKB-KW"/>
</dbReference>
<dbReference type="InterPro" id="IPR000412">
    <property type="entry name" value="ABC_2_transport"/>
</dbReference>
<dbReference type="InterPro" id="IPR013525">
    <property type="entry name" value="ABC2_TM"/>
</dbReference>
<gene>
    <name evidence="8" type="ORF">ITP53_04615</name>
</gene>
<dbReference type="PROSITE" id="PS51012">
    <property type="entry name" value="ABC_TM2"/>
    <property type="match status" value="1"/>
</dbReference>
<dbReference type="GO" id="GO:0140359">
    <property type="term" value="F:ABC-type transporter activity"/>
    <property type="evidence" value="ECO:0007669"/>
    <property type="project" value="InterPro"/>
</dbReference>
<feature type="transmembrane region" description="Helical" evidence="6">
    <location>
        <begin position="21"/>
        <end position="41"/>
    </location>
</feature>
<reference evidence="8" key="1">
    <citation type="submission" date="2020-11" db="EMBL/GenBank/DDBJ databases">
        <title>Whole-genome analyses of Nonomuraea sp. K274.</title>
        <authorList>
            <person name="Veyisoglu A."/>
        </authorList>
    </citation>
    <scope>NUCLEOTIDE SEQUENCE</scope>
    <source>
        <strain evidence="8">K274</strain>
    </source>
</reference>
<feature type="transmembrane region" description="Helical" evidence="6">
    <location>
        <begin position="53"/>
        <end position="72"/>
    </location>
</feature>
<feature type="transmembrane region" description="Helical" evidence="6">
    <location>
        <begin position="160"/>
        <end position="179"/>
    </location>
</feature>
<evidence type="ECO:0000256" key="5">
    <source>
        <dbReference type="ARBA" id="ARBA00023251"/>
    </source>
</evidence>
<evidence type="ECO:0000256" key="4">
    <source>
        <dbReference type="ARBA" id="ARBA00023136"/>
    </source>
</evidence>
<dbReference type="GO" id="GO:0043190">
    <property type="term" value="C:ATP-binding cassette (ABC) transporter complex"/>
    <property type="evidence" value="ECO:0007669"/>
    <property type="project" value="InterPro"/>
</dbReference>
<comment type="caution">
    <text evidence="8">The sequence shown here is derived from an EMBL/GenBank/DDBJ whole genome shotgun (WGS) entry which is preliminary data.</text>
</comment>
<protein>
    <recommendedName>
        <fullName evidence="6">Transport permease protein</fullName>
    </recommendedName>
</protein>
<dbReference type="Proteomes" id="UP000605361">
    <property type="component" value="Unassembled WGS sequence"/>
</dbReference>